<keyword evidence="2" id="KW-0540">Nuclease</keyword>
<keyword evidence="2" id="KW-0255">Endonuclease</keyword>
<name>A0A891GZQ4_9HYPO</name>
<dbReference type="GeneID" id="67267624"/>
<dbReference type="AlphaFoldDB" id="A0A891GZQ4"/>
<evidence type="ECO:0000259" key="1">
    <source>
        <dbReference type="Pfam" id="PF03161"/>
    </source>
</evidence>
<reference evidence="2" key="2">
    <citation type="submission" date="2021-01" db="EMBL/GenBank/DDBJ databases">
        <authorList>
            <person name="Sun H.-H."/>
            <person name="Zhang S."/>
            <person name="Zhang Y.-J."/>
        </authorList>
    </citation>
    <scope>NUCLEOTIDE SEQUENCE</scope>
    <source>
        <strain evidence="2">ARSEF1941</strain>
    </source>
</reference>
<geneLocation type="mitochondrion" evidence="2"/>
<gene>
    <name evidence="2" type="primary">orf139</name>
</gene>
<dbReference type="EMBL" id="MW448543">
    <property type="protein sequence ID" value="QRK27475.1"/>
    <property type="molecule type" value="Genomic_DNA"/>
</dbReference>
<keyword evidence="2" id="KW-0496">Mitochondrion</keyword>
<feature type="domain" description="Homing endonuclease LAGLIDADG" evidence="1">
    <location>
        <begin position="9"/>
        <end position="119"/>
    </location>
</feature>
<dbReference type="Gene3D" id="3.10.28.10">
    <property type="entry name" value="Homing endonucleases"/>
    <property type="match status" value="2"/>
</dbReference>
<reference evidence="2" key="1">
    <citation type="journal article" date="2021" name="Mitochondrial DNA Part B Resour">
        <title>Complete mitogenome of the entomopathogenic fungus Metarhizium album and phylogenetic analysis of Hypocreales.</title>
        <authorList>
            <person name="Sun H.H."/>
            <person name="Zhang Y.J."/>
            <person name="Zhang S."/>
        </authorList>
    </citation>
    <scope>NUCLEOTIDE SEQUENCE</scope>
    <source>
        <strain evidence="2">ARSEF1941</strain>
    </source>
</reference>
<dbReference type="RefSeq" id="YP_010164153.1">
    <property type="nucleotide sequence ID" value="NC_057480.1"/>
</dbReference>
<keyword evidence="2" id="KW-0378">Hydrolase</keyword>
<proteinExistence type="predicted"/>
<evidence type="ECO:0000313" key="2">
    <source>
        <dbReference type="EMBL" id="QRK27475.1"/>
    </source>
</evidence>
<dbReference type="Pfam" id="PF03161">
    <property type="entry name" value="LAGLIDADG_2"/>
    <property type="match status" value="1"/>
</dbReference>
<accession>A0A891GZQ4</accession>
<dbReference type="SUPFAM" id="SSF55608">
    <property type="entry name" value="Homing endonucleases"/>
    <property type="match status" value="1"/>
</dbReference>
<dbReference type="InterPro" id="IPR027434">
    <property type="entry name" value="Homing_endonucl"/>
</dbReference>
<organism evidence="2">
    <name type="scientific">Metarhizium album</name>
    <dbReference type="NCBI Taxonomy" id="92629"/>
    <lineage>
        <taxon>Eukaryota</taxon>
        <taxon>Fungi</taxon>
        <taxon>Dikarya</taxon>
        <taxon>Ascomycota</taxon>
        <taxon>Pezizomycotina</taxon>
        <taxon>Sordariomycetes</taxon>
        <taxon>Hypocreomycetidae</taxon>
        <taxon>Hypocreales</taxon>
        <taxon>Clavicipitaceae</taxon>
        <taxon>Metarhizium</taxon>
    </lineage>
</organism>
<sequence>MEPAILTRHNKKRNTITQSMYFRTLAMPCLNYYYDLFYVNKLKIIPNNLNELLTPRGLAYWIMDDGSKSFYNQTILHTRAFKKEQLVYIQEVLYNNFQLTSRLEEKTFNQWVIYIHKRQKVKLVDIVGPYLHKSMLYKI</sequence>
<dbReference type="GO" id="GO:0004519">
    <property type="term" value="F:endonuclease activity"/>
    <property type="evidence" value="ECO:0007669"/>
    <property type="project" value="UniProtKB-KW"/>
</dbReference>
<dbReference type="InterPro" id="IPR004860">
    <property type="entry name" value="LAGLIDADG_dom"/>
</dbReference>
<protein>
    <submittedName>
        <fullName evidence="2">LAGLIDADG endonuclease</fullName>
    </submittedName>
</protein>